<name>A0A1H2BKS6_9PSED</name>
<dbReference type="STRING" id="1148509.SAMN05216222_5269"/>
<organism evidence="2 3">
    <name type="scientific">Pseudomonas prosekii</name>
    <dbReference type="NCBI Taxonomy" id="1148509"/>
    <lineage>
        <taxon>Bacteria</taxon>
        <taxon>Pseudomonadati</taxon>
        <taxon>Pseudomonadota</taxon>
        <taxon>Gammaproteobacteria</taxon>
        <taxon>Pseudomonadales</taxon>
        <taxon>Pseudomonadaceae</taxon>
        <taxon>Pseudomonas</taxon>
    </lineage>
</organism>
<reference evidence="2 3" key="1">
    <citation type="submission" date="2016-10" db="EMBL/GenBank/DDBJ databases">
        <authorList>
            <person name="de Groot N.N."/>
        </authorList>
    </citation>
    <scope>NUCLEOTIDE SEQUENCE [LARGE SCALE GENOMIC DNA]</scope>
    <source>
        <strain evidence="2 3">LMG 26867</strain>
    </source>
</reference>
<sequence length="298" mass="31694">MKVFVTGASGYLGGSISHRLVENGHEVIGLVRTSVQAEWLEARGIAAQIGTLDDADLLQEVARSADATINAANSDHYFSIRALITALAGTGKTLIHTSGASIVCDDAMGGEPSQAIYADDQPFTPMLHRVPRIEIDRMVRTAGVNQGLRAFVISPSTVYGNGLGMKVVSDQLPKIVAKSKELGAGVYIGSGKTIWSNVNINDLVDLYLSALERAPSGAFFFAENGESTFESIARAVSKSLGFEGRTLSWDINDAMSELGGFARIALATNARVRAINARKLLDWQPSGPSLEQAVEQGL</sequence>
<gene>
    <name evidence="2" type="ORF">SAMN05216222_5269</name>
</gene>
<dbReference type="PANTHER" id="PTHR48079:SF6">
    <property type="entry name" value="NAD(P)-BINDING DOMAIN-CONTAINING PROTEIN-RELATED"/>
    <property type="match status" value="1"/>
</dbReference>
<dbReference type="GO" id="GO:0004029">
    <property type="term" value="F:aldehyde dehydrogenase (NAD+) activity"/>
    <property type="evidence" value="ECO:0007669"/>
    <property type="project" value="TreeGrafter"/>
</dbReference>
<dbReference type="SUPFAM" id="SSF51735">
    <property type="entry name" value="NAD(P)-binding Rossmann-fold domains"/>
    <property type="match status" value="1"/>
</dbReference>
<dbReference type="AlphaFoldDB" id="A0A1H2BKS6"/>
<feature type="domain" description="NAD-dependent epimerase/dehydratase" evidence="1">
    <location>
        <begin position="3"/>
        <end position="213"/>
    </location>
</feature>
<proteinExistence type="predicted"/>
<protein>
    <submittedName>
        <fullName evidence="2">Nucleoside-diphosphate-sugar epimerase</fullName>
    </submittedName>
</protein>
<dbReference type="Proteomes" id="UP000198481">
    <property type="component" value="Chromosome I"/>
</dbReference>
<evidence type="ECO:0000259" key="1">
    <source>
        <dbReference type="Pfam" id="PF01370"/>
    </source>
</evidence>
<dbReference type="PANTHER" id="PTHR48079">
    <property type="entry name" value="PROTEIN YEEZ"/>
    <property type="match status" value="1"/>
</dbReference>
<accession>A0A1H2BKS6</accession>
<dbReference type="RefSeq" id="WP_092280733.1">
    <property type="nucleotide sequence ID" value="NZ_LT629762.1"/>
</dbReference>
<dbReference type="EMBL" id="LT629762">
    <property type="protein sequence ID" value="SDT58768.1"/>
    <property type="molecule type" value="Genomic_DNA"/>
</dbReference>
<dbReference type="InterPro" id="IPR036291">
    <property type="entry name" value="NAD(P)-bd_dom_sf"/>
</dbReference>
<dbReference type="InterPro" id="IPR051783">
    <property type="entry name" value="NAD(P)-dependent_oxidoreduct"/>
</dbReference>
<dbReference type="Gene3D" id="3.40.50.720">
    <property type="entry name" value="NAD(P)-binding Rossmann-like Domain"/>
    <property type="match status" value="1"/>
</dbReference>
<evidence type="ECO:0000313" key="2">
    <source>
        <dbReference type="EMBL" id="SDT58768.1"/>
    </source>
</evidence>
<dbReference type="InterPro" id="IPR001509">
    <property type="entry name" value="Epimerase_deHydtase"/>
</dbReference>
<dbReference type="GO" id="GO:0005737">
    <property type="term" value="C:cytoplasm"/>
    <property type="evidence" value="ECO:0007669"/>
    <property type="project" value="TreeGrafter"/>
</dbReference>
<dbReference type="Pfam" id="PF01370">
    <property type="entry name" value="Epimerase"/>
    <property type="match status" value="1"/>
</dbReference>
<evidence type="ECO:0000313" key="3">
    <source>
        <dbReference type="Proteomes" id="UP000198481"/>
    </source>
</evidence>